<organism evidence="2 3">
    <name type="scientific">Mesobacillus foraminis</name>
    <dbReference type="NCBI Taxonomy" id="279826"/>
    <lineage>
        <taxon>Bacteria</taxon>
        <taxon>Bacillati</taxon>
        <taxon>Bacillota</taxon>
        <taxon>Bacilli</taxon>
        <taxon>Bacillales</taxon>
        <taxon>Bacillaceae</taxon>
        <taxon>Mesobacillus</taxon>
    </lineage>
</organism>
<dbReference type="Pfam" id="PF08378">
    <property type="entry name" value="NERD"/>
    <property type="match status" value="1"/>
</dbReference>
<comment type="caution">
    <text evidence="2">The sequence shown here is derived from an EMBL/GenBank/DDBJ whole genome shotgun (WGS) entry which is preliminary data.</text>
</comment>
<dbReference type="RefSeq" id="WP_132002805.1">
    <property type="nucleotide sequence ID" value="NZ_JABUHM010000002.1"/>
</dbReference>
<sequence length="318" mass="36929">MIIKPLQIPMILESLEALKNRLMTDHPKTTVVQAEWAKRNAGYIGEKNVYYFLSTLEETSYLIFHDLRLANGEHFFQIDFLILTSRFALIIETKNISGTLLFDDQGQLIRTMNNKEEGFPDPIAQAQYHKRSLQKWLDAHHFPPLPIDYVVVISQPSSIIKVERNQPEIRRRIQPVSSLPEFIQRLENLCKQDQLDAKTLKKLSKLFLKLHCPIQIDILNEFALTEKDIATGVQCPHCRAIPMIPLKAFWKCSSYGTHSRDAHTQAVQDYFLLISPNLTNSRLRQFLHITSIQKARRLLTSMNLPYEGDKKARVYFQK</sequence>
<reference evidence="2 3" key="1">
    <citation type="journal article" date="2015" name="Stand. Genomic Sci.">
        <title>Genomic Encyclopedia of Bacterial and Archaeal Type Strains, Phase III: the genomes of soil and plant-associated and newly described type strains.</title>
        <authorList>
            <person name="Whitman W.B."/>
            <person name="Woyke T."/>
            <person name="Klenk H.P."/>
            <person name="Zhou Y."/>
            <person name="Lilburn T.G."/>
            <person name="Beck B.J."/>
            <person name="De Vos P."/>
            <person name="Vandamme P."/>
            <person name="Eisen J.A."/>
            <person name="Garrity G."/>
            <person name="Hugenholtz P."/>
            <person name="Kyrpides N.C."/>
        </authorList>
    </citation>
    <scope>NUCLEOTIDE SEQUENCE [LARGE SCALE GENOMIC DNA]</scope>
    <source>
        <strain evidence="2 3">CV53</strain>
    </source>
</reference>
<evidence type="ECO:0000313" key="3">
    <source>
        <dbReference type="Proteomes" id="UP000295689"/>
    </source>
</evidence>
<keyword evidence="3" id="KW-1185">Reference proteome</keyword>
<name>A0A4R2BHG7_9BACI</name>
<dbReference type="InterPro" id="IPR011528">
    <property type="entry name" value="NERD"/>
</dbReference>
<gene>
    <name evidence="2" type="ORF">EV146_10359</name>
</gene>
<dbReference type="EMBL" id="SLVV01000003">
    <property type="protein sequence ID" value="TCN26538.1"/>
    <property type="molecule type" value="Genomic_DNA"/>
</dbReference>
<dbReference type="Proteomes" id="UP000295689">
    <property type="component" value="Unassembled WGS sequence"/>
</dbReference>
<accession>A0A4R2BHG7</accession>
<dbReference type="PROSITE" id="PS50965">
    <property type="entry name" value="NERD"/>
    <property type="match status" value="1"/>
</dbReference>
<evidence type="ECO:0000259" key="1">
    <source>
        <dbReference type="PROSITE" id="PS50965"/>
    </source>
</evidence>
<dbReference type="AlphaFoldDB" id="A0A4R2BHG7"/>
<protein>
    <submittedName>
        <fullName evidence="2">Nuclease-like protein</fullName>
    </submittedName>
</protein>
<proteinExistence type="predicted"/>
<feature type="domain" description="NERD" evidence="1">
    <location>
        <begin position="41"/>
        <end position="156"/>
    </location>
</feature>
<evidence type="ECO:0000313" key="2">
    <source>
        <dbReference type="EMBL" id="TCN26538.1"/>
    </source>
</evidence>